<dbReference type="GO" id="GO:0004733">
    <property type="term" value="F:pyridoxamine phosphate oxidase activity"/>
    <property type="evidence" value="ECO:0007669"/>
    <property type="project" value="UniProtKB-EC"/>
</dbReference>
<dbReference type="EMBL" id="UOER01000188">
    <property type="protein sequence ID" value="VAW23257.1"/>
    <property type="molecule type" value="Genomic_DNA"/>
</dbReference>
<evidence type="ECO:0000313" key="1">
    <source>
        <dbReference type="EMBL" id="VAW23257.1"/>
    </source>
</evidence>
<dbReference type="EC" id="1.4.3.5" evidence="1"/>
<accession>A0A3B0UD32</accession>
<reference evidence="1" key="1">
    <citation type="submission" date="2018-06" db="EMBL/GenBank/DDBJ databases">
        <authorList>
            <person name="Zhirakovskaya E."/>
        </authorList>
    </citation>
    <scope>NUCLEOTIDE SEQUENCE</scope>
</reference>
<keyword evidence="1" id="KW-0560">Oxidoreductase</keyword>
<gene>
    <name evidence="1" type="ORF">MNBD_BACTEROID04-1579</name>
</gene>
<organism evidence="1">
    <name type="scientific">hydrothermal vent metagenome</name>
    <dbReference type="NCBI Taxonomy" id="652676"/>
    <lineage>
        <taxon>unclassified sequences</taxon>
        <taxon>metagenomes</taxon>
        <taxon>ecological metagenomes</taxon>
    </lineage>
</organism>
<proteinExistence type="predicted"/>
<protein>
    <submittedName>
        <fullName evidence="1">Pyridoxamine 5'-phosphate oxidase</fullName>
        <ecNumber evidence="1">1.4.3.5</ecNumber>
    </submittedName>
</protein>
<sequence>MEKDLSNYRKIYKKKELSKKEVP</sequence>
<dbReference type="AlphaFoldDB" id="A0A3B0UD32"/>
<name>A0A3B0UD32_9ZZZZ</name>
<feature type="non-terminal residue" evidence="1">
    <location>
        <position position="23"/>
    </location>
</feature>